<keyword evidence="2" id="KW-0270">Exopolysaccharide synthesis</keyword>
<evidence type="ECO:0000313" key="5">
    <source>
        <dbReference type="EMBL" id="QHD70727.1"/>
    </source>
</evidence>
<proteinExistence type="inferred from homology"/>
<keyword evidence="3" id="KW-1133">Transmembrane helix</keyword>
<gene>
    <name evidence="5" type="ORF">GS397_26845</name>
</gene>
<evidence type="ECO:0000256" key="3">
    <source>
        <dbReference type="SAM" id="Phobius"/>
    </source>
</evidence>
<sequence length="216" mass="24259">MPGSISSFVSVPSRAYDGVKRAMDIVASLSALILLSPVLLVVALLVHARLGSPVLFRQVRPGRHERPFEMIKFRSMRDATGPNGRPLPDAERLTPLGRWLRATSLDELPELWNVLKGDMSLVGPRPLLMEYSGYYNDEEQARFSVRPGVTGLAQINGRNETSWDARLAYDAHYAREYSLRMDLSILLKTVAKVIRRDGVVVAPSQIYRKLSDERAR</sequence>
<feature type="domain" description="Bacterial sugar transferase" evidence="4">
    <location>
        <begin position="20"/>
        <end position="194"/>
    </location>
</feature>
<evidence type="ECO:0000259" key="4">
    <source>
        <dbReference type="Pfam" id="PF02397"/>
    </source>
</evidence>
<geneLocation type="plasmid" evidence="5">
    <name>unnamed3</name>
</geneLocation>
<dbReference type="EMBL" id="CP047220">
    <property type="protein sequence ID" value="QHD70727.1"/>
    <property type="molecule type" value="Genomic_DNA"/>
</dbReference>
<dbReference type="GO" id="GO:0000271">
    <property type="term" value="P:polysaccharide biosynthetic process"/>
    <property type="evidence" value="ECO:0007669"/>
    <property type="project" value="UniProtKB-KW"/>
</dbReference>
<dbReference type="InterPro" id="IPR003362">
    <property type="entry name" value="Bact_transf"/>
</dbReference>
<feature type="transmembrane region" description="Helical" evidence="3">
    <location>
        <begin position="25"/>
        <end position="48"/>
    </location>
</feature>
<evidence type="ECO:0000313" key="6">
    <source>
        <dbReference type="Proteomes" id="UP000464086"/>
    </source>
</evidence>
<comment type="similarity">
    <text evidence="1">Belongs to the bacterial sugar transferase family.</text>
</comment>
<dbReference type="GO" id="GO:0016780">
    <property type="term" value="F:phosphotransferase activity, for other substituted phosphate groups"/>
    <property type="evidence" value="ECO:0007669"/>
    <property type="project" value="TreeGrafter"/>
</dbReference>
<dbReference type="Proteomes" id="UP000464086">
    <property type="component" value="Plasmid unnamed3"/>
</dbReference>
<keyword evidence="5" id="KW-0808">Transferase</keyword>
<keyword evidence="3" id="KW-0812">Transmembrane</keyword>
<dbReference type="PANTHER" id="PTHR30576">
    <property type="entry name" value="COLANIC BIOSYNTHESIS UDP-GLUCOSE LIPID CARRIER TRANSFERASE"/>
    <property type="match status" value="1"/>
</dbReference>
<accession>A0A6P1GQ55</accession>
<protein>
    <submittedName>
        <fullName evidence="5">Sugar transferase</fullName>
    </submittedName>
</protein>
<dbReference type="AlphaFoldDB" id="A0A6P1GQ55"/>
<keyword evidence="3" id="KW-0472">Membrane</keyword>
<name>A0A6P1GQ55_SPHYA</name>
<dbReference type="Pfam" id="PF02397">
    <property type="entry name" value="Bac_transf"/>
    <property type="match status" value="1"/>
</dbReference>
<reference evidence="5 6" key="1">
    <citation type="submission" date="2019-12" db="EMBL/GenBank/DDBJ databases">
        <title>Functional and genomic insights into the Sphingobium yanoikuyae YC-JY1, a bacterium efficiently degrading bisphenol A.</title>
        <authorList>
            <person name="Jia Y."/>
            <person name="Li X."/>
            <person name="Wang J."/>
            <person name="Eltoukhy A."/>
            <person name="Lamraoui I."/>
            <person name="Yan Y."/>
        </authorList>
    </citation>
    <scope>NUCLEOTIDE SEQUENCE [LARGE SCALE GENOMIC DNA]</scope>
    <source>
        <strain evidence="5 6">YC-JY1</strain>
        <plasmid evidence="5 6">unnamed3</plasmid>
    </source>
</reference>
<dbReference type="PANTHER" id="PTHR30576:SF8">
    <property type="entry name" value="UNDECAPRENYL-PHOSPHATE GALACTOSE PHOSPHOTRANSFERASE"/>
    <property type="match status" value="1"/>
</dbReference>
<keyword evidence="5" id="KW-0614">Plasmid</keyword>
<organism evidence="5 6">
    <name type="scientific">Sphingobium yanoikuyae</name>
    <name type="common">Sphingomonas yanoikuyae</name>
    <dbReference type="NCBI Taxonomy" id="13690"/>
    <lineage>
        <taxon>Bacteria</taxon>
        <taxon>Pseudomonadati</taxon>
        <taxon>Pseudomonadota</taxon>
        <taxon>Alphaproteobacteria</taxon>
        <taxon>Sphingomonadales</taxon>
        <taxon>Sphingomonadaceae</taxon>
        <taxon>Sphingobium</taxon>
    </lineage>
</organism>
<evidence type="ECO:0000256" key="1">
    <source>
        <dbReference type="ARBA" id="ARBA00006464"/>
    </source>
</evidence>
<evidence type="ECO:0000256" key="2">
    <source>
        <dbReference type="ARBA" id="ARBA00023169"/>
    </source>
</evidence>